<sequence>MEKTEGSRNKGFLKYDAERSVFMWDDGVDAEDVMAKSMVLDTIYKKVQSQVSGITNGDTVVPRSFHSKLDPTCKFKISTPPTGSNLYKKFYSFFGEKFYQKIIVPRKKKGGLAARRKNKAAKKAKEDS</sequence>
<protein>
    <submittedName>
        <fullName evidence="2">Uncharacterized protein</fullName>
    </submittedName>
</protein>
<reference evidence="2" key="1">
    <citation type="submission" date="2023-07" db="EMBL/GenBank/DDBJ databases">
        <authorList>
            <consortium name="AG Swart"/>
            <person name="Singh M."/>
            <person name="Singh A."/>
            <person name="Seah K."/>
            <person name="Emmerich C."/>
        </authorList>
    </citation>
    <scope>NUCLEOTIDE SEQUENCE</scope>
    <source>
        <strain evidence="2">DP1</strain>
    </source>
</reference>
<evidence type="ECO:0000256" key="1">
    <source>
        <dbReference type="SAM" id="MobiDB-lite"/>
    </source>
</evidence>
<proteinExistence type="predicted"/>
<name>A0AAD2D831_EUPCR</name>
<dbReference type="EMBL" id="CAMPGE010025238">
    <property type="protein sequence ID" value="CAI2383016.1"/>
    <property type="molecule type" value="Genomic_DNA"/>
</dbReference>
<accession>A0AAD2D831</accession>
<dbReference type="AlphaFoldDB" id="A0AAD2D831"/>
<dbReference type="Proteomes" id="UP001295684">
    <property type="component" value="Unassembled WGS sequence"/>
</dbReference>
<keyword evidence="3" id="KW-1185">Reference proteome</keyword>
<feature type="compositionally biased region" description="Basic residues" evidence="1">
    <location>
        <begin position="108"/>
        <end position="122"/>
    </location>
</feature>
<comment type="caution">
    <text evidence="2">The sequence shown here is derived from an EMBL/GenBank/DDBJ whole genome shotgun (WGS) entry which is preliminary data.</text>
</comment>
<feature type="region of interest" description="Disordered" evidence="1">
    <location>
        <begin position="108"/>
        <end position="128"/>
    </location>
</feature>
<evidence type="ECO:0000313" key="2">
    <source>
        <dbReference type="EMBL" id="CAI2383016.1"/>
    </source>
</evidence>
<organism evidence="2 3">
    <name type="scientific">Euplotes crassus</name>
    <dbReference type="NCBI Taxonomy" id="5936"/>
    <lineage>
        <taxon>Eukaryota</taxon>
        <taxon>Sar</taxon>
        <taxon>Alveolata</taxon>
        <taxon>Ciliophora</taxon>
        <taxon>Intramacronucleata</taxon>
        <taxon>Spirotrichea</taxon>
        <taxon>Hypotrichia</taxon>
        <taxon>Euplotida</taxon>
        <taxon>Euplotidae</taxon>
        <taxon>Moneuplotes</taxon>
    </lineage>
</organism>
<gene>
    <name evidence="2" type="ORF">ECRASSUSDP1_LOCUS24507</name>
</gene>
<evidence type="ECO:0000313" key="3">
    <source>
        <dbReference type="Proteomes" id="UP001295684"/>
    </source>
</evidence>